<keyword evidence="2" id="KW-0812">Transmembrane</keyword>
<dbReference type="PANTHER" id="PTHR38325">
    <property type="entry name" value="MCG55969"/>
    <property type="match status" value="1"/>
</dbReference>
<evidence type="ECO:0000256" key="2">
    <source>
        <dbReference type="SAM" id="Phobius"/>
    </source>
</evidence>
<dbReference type="PANTHER" id="PTHR38325:SF1">
    <property type="entry name" value="GENE, 17455-RELATED"/>
    <property type="match status" value="1"/>
</dbReference>
<name>A0A6P5KW09_PHACI</name>
<feature type="transmembrane region" description="Helical" evidence="2">
    <location>
        <begin position="46"/>
        <end position="69"/>
    </location>
</feature>
<keyword evidence="2" id="KW-1133">Transmembrane helix</keyword>
<evidence type="ECO:0000313" key="3">
    <source>
        <dbReference type="Proteomes" id="UP000515140"/>
    </source>
</evidence>
<evidence type="ECO:0000256" key="1">
    <source>
        <dbReference type="SAM" id="MobiDB-lite"/>
    </source>
</evidence>
<evidence type="ECO:0000313" key="4">
    <source>
        <dbReference type="RefSeq" id="XP_020850100.1"/>
    </source>
</evidence>
<dbReference type="InterPro" id="IPR039954">
    <property type="entry name" value="DUF5527"/>
</dbReference>
<proteinExistence type="predicted"/>
<sequence>MTGEMSTEEPAHESSLTLSPAFLTNSTSVDLAPPSPLPPGEIPQPLSIIIALACIFLLLATFLLFVTLCKPAAMDPSRHSPHECMPYHPETPSEPQLRFWKRLGSLRQSIHSFRRGRPGSQHPRPAIHQPLPDRDWSLMESTKM</sequence>
<organism evidence="3 4">
    <name type="scientific">Phascolarctos cinereus</name>
    <name type="common">Koala</name>
    <dbReference type="NCBI Taxonomy" id="38626"/>
    <lineage>
        <taxon>Eukaryota</taxon>
        <taxon>Metazoa</taxon>
        <taxon>Chordata</taxon>
        <taxon>Craniata</taxon>
        <taxon>Vertebrata</taxon>
        <taxon>Euteleostomi</taxon>
        <taxon>Mammalia</taxon>
        <taxon>Metatheria</taxon>
        <taxon>Diprotodontia</taxon>
        <taxon>Phascolarctidae</taxon>
        <taxon>Phascolarctos</taxon>
    </lineage>
</organism>
<dbReference type="CTD" id="109312487"/>
<gene>
    <name evidence="4 5" type="primary">CUNH10orf105</name>
</gene>
<protein>
    <submittedName>
        <fullName evidence="4 5">Uncharacterized protein C10orf105 homolog isoform X1</fullName>
    </submittedName>
</protein>
<dbReference type="Pfam" id="PF17665">
    <property type="entry name" value="DUF5527"/>
    <property type="match status" value="1"/>
</dbReference>
<dbReference type="Proteomes" id="UP000515140">
    <property type="component" value="Unplaced"/>
</dbReference>
<feature type="compositionally biased region" description="Basic and acidic residues" evidence="1">
    <location>
        <begin position="131"/>
        <end position="144"/>
    </location>
</feature>
<dbReference type="GeneID" id="110213894"/>
<reference evidence="4 5" key="1">
    <citation type="submission" date="2025-04" db="UniProtKB">
        <authorList>
            <consortium name="RefSeq"/>
        </authorList>
    </citation>
    <scope>IDENTIFICATION</scope>
    <source>
        <tissue evidence="4 5">Spleen</tissue>
    </source>
</reference>
<dbReference type="KEGG" id="pcw:110213894"/>
<evidence type="ECO:0000313" key="5">
    <source>
        <dbReference type="RefSeq" id="XP_020850101.1"/>
    </source>
</evidence>
<dbReference type="RefSeq" id="XP_020850101.1">
    <property type="nucleotide sequence ID" value="XM_020994442.1"/>
</dbReference>
<dbReference type="GeneTree" id="ENSGT00490000043902"/>
<keyword evidence="3" id="KW-1185">Reference proteome</keyword>
<accession>A0A6P5KW09</accession>
<feature type="region of interest" description="Disordered" evidence="1">
    <location>
        <begin position="113"/>
        <end position="144"/>
    </location>
</feature>
<dbReference type="AlphaFoldDB" id="A0A6P5KW09"/>
<dbReference type="RefSeq" id="XP_020850100.1">
    <property type="nucleotide sequence ID" value="XM_020994441.1"/>
</dbReference>
<keyword evidence="2" id="KW-0472">Membrane</keyword>